<accession>A0AAD9W9L2</accession>
<dbReference type="PANTHER" id="PTHR31527:SF0">
    <property type="entry name" value="RE64534P"/>
    <property type="match status" value="1"/>
</dbReference>
<dbReference type="Pfam" id="PF09347">
    <property type="entry name" value="DUF1989"/>
    <property type="match status" value="1"/>
</dbReference>
<evidence type="ECO:0000313" key="2">
    <source>
        <dbReference type="EMBL" id="KAK2613234.1"/>
    </source>
</evidence>
<evidence type="ECO:0000259" key="1">
    <source>
        <dbReference type="Pfam" id="PF09347"/>
    </source>
</evidence>
<evidence type="ECO:0000313" key="3">
    <source>
        <dbReference type="Proteomes" id="UP001265746"/>
    </source>
</evidence>
<protein>
    <recommendedName>
        <fullName evidence="1">DUF1989 domain-containing protein</fullName>
    </recommendedName>
</protein>
<name>A0AAD9W9L2_PHOAM</name>
<dbReference type="AlphaFoldDB" id="A0AAD9W9L2"/>
<proteinExistence type="predicted"/>
<dbReference type="EMBL" id="JAUJFL010000001">
    <property type="protein sequence ID" value="KAK2613234.1"/>
    <property type="molecule type" value="Genomic_DNA"/>
</dbReference>
<dbReference type="Proteomes" id="UP001265746">
    <property type="component" value="Unassembled WGS sequence"/>
</dbReference>
<gene>
    <name evidence="2" type="ORF">N8I77_000158</name>
</gene>
<comment type="caution">
    <text evidence="2">The sequence shown here is derived from an EMBL/GenBank/DDBJ whole genome shotgun (WGS) entry which is preliminary data.</text>
</comment>
<sequence>MDNLPANAKTHIVPGGYGYAFEVKAGERFRVVDLHGTQIVDFMAWVNKPGLKEHVRMSYTRFRLLGVSPDIGESLRTNHDRQVLTITADTHKVHDMAFMPCFPEIYAEAGLEGHRSCTMNITEAMEPYGIKSRLELPDPFNLFMNSPNYTLKPISSSRAGDYIEMEAKDDLVIGISCCPYDLGGTYNGGKPTDIAIVSGL</sequence>
<feature type="domain" description="DUF1989" evidence="1">
    <location>
        <begin position="12"/>
        <end position="172"/>
    </location>
</feature>
<keyword evidence="3" id="KW-1185">Reference proteome</keyword>
<dbReference type="PANTHER" id="PTHR31527">
    <property type="entry name" value="RE64534P"/>
    <property type="match status" value="1"/>
</dbReference>
<organism evidence="2 3">
    <name type="scientific">Phomopsis amygdali</name>
    <name type="common">Fusicoccum amygdali</name>
    <dbReference type="NCBI Taxonomy" id="1214568"/>
    <lineage>
        <taxon>Eukaryota</taxon>
        <taxon>Fungi</taxon>
        <taxon>Dikarya</taxon>
        <taxon>Ascomycota</taxon>
        <taxon>Pezizomycotina</taxon>
        <taxon>Sordariomycetes</taxon>
        <taxon>Sordariomycetidae</taxon>
        <taxon>Diaporthales</taxon>
        <taxon>Diaporthaceae</taxon>
        <taxon>Diaporthe</taxon>
    </lineage>
</organism>
<dbReference type="InterPro" id="IPR018959">
    <property type="entry name" value="DUF1989"/>
</dbReference>
<reference evidence="2" key="1">
    <citation type="submission" date="2023-06" db="EMBL/GenBank/DDBJ databases">
        <authorList>
            <person name="Noh H."/>
        </authorList>
    </citation>
    <scope>NUCLEOTIDE SEQUENCE</scope>
    <source>
        <strain evidence="2">DUCC20226</strain>
    </source>
</reference>